<dbReference type="EMBL" id="ACIO01000266">
    <property type="protein sequence ID" value="EFC98486.1"/>
    <property type="molecule type" value="Genomic_DNA"/>
</dbReference>
<organism evidence="1 2">
    <name type="scientific">Hungatella hathewayi DSM 13479</name>
    <dbReference type="NCBI Taxonomy" id="566550"/>
    <lineage>
        <taxon>Bacteria</taxon>
        <taxon>Bacillati</taxon>
        <taxon>Bacillota</taxon>
        <taxon>Clostridia</taxon>
        <taxon>Lachnospirales</taxon>
        <taxon>Lachnospiraceae</taxon>
        <taxon>Hungatella</taxon>
    </lineage>
</organism>
<comment type="caution">
    <text evidence="1">The sequence shown here is derived from an EMBL/GenBank/DDBJ whole genome shotgun (WGS) entry which is preliminary data.</text>
</comment>
<name>D3AI72_9FIRM</name>
<proteinExistence type="predicted"/>
<evidence type="ECO:0000313" key="1">
    <source>
        <dbReference type="EMBL" id="EFC98486.1"/>
    </source>
</evidence>
<dbReference type="HOGENOM" id="CLU_3177108_0_0_9"/>
<dbReference type="Proteomes" id="UP000004968">
    <property type="component" value="Unassembled WGS sequence"/>
</dbReference>
<dbReference type="AlphaFoldDB" id="D3AI72"/>
<accession>D3AI72</accession>
<gene>
    <name evidence="1" type="ORF">CLOSTHATH_03312</name>
</gene>
<reference evidence="1 2" key="1">
    <citation type="submission" date="2010-01" db="EMBL/GenBank/DDBJ databases">
        <authorList>
            <person name="Weinstock G."/>
            <person name="Sodergren E."/>
            <person name="Clifton S."/>
            <person name="Fulton L."/>
            <person name="Fulton B."/>
            <person name="Courtney L."/>
            <person name="Fronick C."/>
            <person name="Harrison M."/>
            <person name="Strong C."/>
            <person name="Farmer C."/>
            <person name="Delahaunty K."/>
            <person name="Markovic C."/>
            <person name="Hall O."/>
            <person name="Minx P."/>
            <person name="Tomlinson C."/>
            <person name="Mitreva M."/>
            <person name="Nelson J."/>
            <person name="Hou S."/>
            <person name="Wollam A."/>
            <person name="Pepin K.H."/>
            <person name="Johnson M."/>
            <person name="Bhonagiri V."/>
            <person name="Nash W.E."/>
            <person name="Warren W."/>
            <person name="Chinwalla A."/>
            <person name="Mardis E.R."/>
            <person name="Wilson R.K."/>
        </authorList>
    </citation>
    <scope>NUCLEOTIDE SEQUENCE [LARGE SCALE GENOMIC DNA]</scope>
    <source>
        <strain evidence="1 2">DSM 13479</strain>
    </source>
</reference>
<evidence type="ECO:0000313" key="2">
    <source>
        <dbReference type="Proteomes" id="UP000004968"/>
    </source>
</evidence>
<sequence>RRLPRAIAVVIRKSNRDYQGLQFPGIIGMACVASKPLAVNMYQEET</sequence>
<protein>
    <submittedName>
        <fullName evidence="1">Uncharacterized protein</fullName>
    </submittedName>
</protein>
<feature type="non-terminal residue" evidence="1">
    <location>
        <position position="1"/>
    </location>
</feature>